<reference evidence="4 5" key="2">
    <citation type="submission" date="2019-05" db="EMBL/GenBank/DDBJ databases">
        <authorList>
            <person name="Suflita J.M."/>
            <person name="Marks C.R."/>
        </authorList>
    </citation>
    <scope>NUCLEOTIDE SEQUENCE [LARGE SCALE GENOMIC DNA]</scope>
    <source>
        <strain evidence="4 5">ALDC</strain>
    </source>
</reference>
<dbReference type="InterPro" id="IPR009051">
    <property type="entry name" value="Helical_ferredxn"/>
</dbReference>
<dbReference type="GO" id="GO:0004355">
    <property type="term" value="F:glutamate synthase (NADPH) activity"/>
    <property type="evidence" value="ECO:0007669"/>
    <property type="project" value="UniProtKB-EC"/>
</dbReference>
<keyword evidence="5" id="KW-1185">Reference proteome</keyword>
<evidence type="ECO:0000256" key="1">
    <source>
        <dbReference type="SAM" id="MobiDB-lite"/>
    </source>
</evidence>
<dbReference type="PANTHER" id="PTHR42783:SF3">
    <property type="entry name" value="GLUTAMATE SYNTHASE [NADPH] SMALL CHAIN-RELATED"/>
    <property type="match status" value="1"/>
</dbReference>
<dbReference type="SUPFAM" id="SSF51971">
    <property type="entry name" value="Nucleotide-binding domain"/>
    <property type="match status" value="1"/>
</dbReference>
<dbReference type="OrthoDB" id="9803192at2"/>
<keyword evidence="4" id="KW-0560">Oxidoreductase</keyword>
<dbReference type="Gene3D" id="3.50.50.60">
    <property type="entry name" value="FAD/NAD(P)-binding domain"/>
    <property type="match status" value="2"/>
</dbReference>
<evidence type="ECO:0000313" key="4">
    <source>
        <dbReference type="EMBL" id="QCQ22609.1"/>
    </source>
</evidence>
<reference evidence="4 5" key="1">
    <citation type="submission" date="2019-05" db="EMBL/GenBank/DDBJ databases">
        <title>The Complete Genome Sequence of the n-alkane-degrading Desulfoglaeba alkanexedens ALDC reveals multiple alkylsuccinate synthase gene clusters.</title>
        <authorList>
            <person name="Callaghan A.V."/>
            <person name="Davidova I.A."/>
            <person name="Duncan K.E."/>
            <person name="Morris B."/>
            <person name="McInerney M.J."/>
        </authorList>
    </citation>
    <scope>NUCLEOTIDE SEQUENCE [LARGE SCALE GENOMIC DNA]</scope>
    <source>
        <strain evidence="4 5">ALDC</strain>
    </source>
</reference>
<evidence type="ECO:0000313" key="5">
    <source>
        <dbReference type="Proteomes" id="UP000298602"/>
    </source>
</evidence>
<dbReference type="KEGG" id="dax:FDQ92_10790"/>
<dbReference type="Pfam" id="PF14691">
    <property type="entry name" value="Fer4_20"/>
    <property type="match status" value="1"/>
</dbReference>
<feature type="domain" description="Dihydroprymidine dehydrogenase" evidence="3">
    <location>
        <begin position="34"/>
        <end position="144"/>
    </location>
</feature>
<dbReference type="Proteomes" id="UP000298602">
    <property type="component" value="Chromosome"/>
</dbReference>
<evidence type="ECO:0000259" key="3">
    <source>
        <dbReference type="Pfam" id="PF14691"/>
    </source>
</evidence>
<dbReference type="PRINTS" id="PR00419">
    <property type="entry name" value="ADXRDTASE"/>
</dbReference>
<evidence type="ECO:0000259" key="2">
    <source>
        <dbReference type="Pfam" id="PF07992"/>
    </source>
</evidence>
<feature type="domain" description="FAD/NAD(P)-binding" evidence="2">
    <location>
        <begin position="157"/>
        <end position="465"/>
    </location>
</feature>
<gene>
    <name evidence="4" type="primary">gltA</name>
    <name evidence="4" type="ORF">FDQ92_10790</name>
</gene>
<dbReference type="SUPFAM" id="SSF46548">
    <property type="entry name" value="alpha-helical ferredoxin"/>
    <property type="match status" value="1"/>
</dbReference>
<feature type="region of interest" description="Disordered" evidence="1">
    <location>
        <begin position="1"/>
        <end position="20"/>
    </location>
</feature>
<sequence length="495" mass="53885">MSETKDPKGSPQKKEKKKINLNRVEMPKQDEVTRRSNFNEVAQGYTYEMAMEEAGRCIQCKSRNCQQGCPVNIDIPDFIKALQDGDIGRASRILKAKTSLPGVCGRVCPQELQCERACTLNKKGAPIAIGRLERFIADWEREQGASTTPEIAAPTGKKVAVVGSGPSGLTVASDLAIRGHEVVLFEALHVAGGVLMYGIPEFRLPKDIVQREVRYVQSLGVDLRLNTVIGINYSLDELLNTDYHAVYLAPGAGLPKFMGVAGENLNMVYSANEFLTRTNLMKAYLYPEYATPVKMGKRVAVIGGGNVAMDSARCAVRLGAQEVYVIYRRTRAEMPARLEEVENAEEEGIEFHFLCNPTAFLSDGRNNVAAMELVRMQLTEPDESGRRRPVPIKGSEYIMDVDTVVVSLGTSPNPLIPATTPDLEVTRWGTVVVDKKTGRTSKARVWAGGDIVSGGATVISAMGEGRIAAAAMHDFLMNGHKKIIPPSPSKDGGDA</sequence>
<dbReference type="InterPro" id="IPR023753">
    <property type="entry name" value="FAD/NAD-binding_dom"/>
</dbReference>
<dbReference type="NCBIfam" id="TIGR01316">
    <property type="entry name" value="gltA"/>
    <property type="match status" value="1"/>
</dbReference>
<accession>A0A4P8L3Y9</accession>
<dbReference type="EC" id="1.4.1.13" evidence="4"/>
<dbReference type="PANTHER" id="PTHR42783">
    <property type="entry name" value="GLUTAMATE SYNTHASE [NADPH] SMALL CHAIN"/>
    <property type="match status" value="1"/>
</dbReference>
<dbReference type="InterPro" id="IPR028261">
    <property type="entry name" value="DPD_II"/>
</dbReference>
<proteinExistence type="predicted"/>
<organism evidence="4 5">
    <name type="scientific">Desulfoglaeba alkanexedens ALDC</name>
    <dbReference type="NCBI Taxonomy" id="980445"/>
    <lineage>
        <taxon>Bacteria</taxon>
        <taxon>Pseudomonadati</taxon>
        <taxon>Thermodesulfobacteriota</taxon>
        <taxon>Syntrophobacteria</taxon>
        <taxon>Syntrophobacterales</taxon>
        <taxon>Syntrophobacteraceae</taxon>
        <taxon>Desulfoglaeba</taxon>
    </lineage>
</organism>
<name>A0A4P8L3Y9_9BACT</name>
<protein>
    <submittedName>
        <fullName evidence="4">NADPH-dependent glutamate synthase</fullName>
        <ecNumber evidence="4">1.4.1.13</ecNumber>
    </submittedName>
</protein>
<dbReference type="GO" id="GO:0051536">
    <property type="term" value="F:iron-sulfur cluster binding"/>
    <property type="evidence" value="ECO:0007669"/>
    <property type="project" value="InterPro"/>
</dbReference>
<dbReference type="InterPro" id="IPR006004">
    <property type="entry name" value="SudA-like"/>
</dbReference>
<dbReference type="InterPro" id="IPR036188">
    <property type="entry name" value="FAD/NAD-bd_sf"/>
</dbReference>
<dbReference type="AlphaFoldDB" id="A0A4P8L3Y9"/>
<dbReference type="Gene3D" id="1.10.1060.10">
    <property type="entry name" value="Alpha-helical ferredoxin"/>
    <property type="match status" value="1"/>
</dbReference>
<dbReference type="RefSeq" id="WP_137424893.1">
    <property type="nucleotide sequence ID" value="NZ_CP040098.1"/>
</dbReference>
<dbReference type="Pfam" id="PF07992">
    <property type="entry name" value="Pyr_redox_2"/>
    <property type="match status" value="1"/>
</dbReference>
<dbReference type="EMBL" id="CP040098">
    <property type="protein sequence ID" value="QCQ22609.1"/>
    <property type="molecule type" value="Genomic_DNA"/>
</dbReference>